<comment type="caution">
    <text evidence="1">The sequence shown here is derived from an EMBL/GenBank/DDBJ whole genome shotgun (WGS) entry which is preliminary data.</text>
</comment>
<dbReference type="Proteomes" id="UP000247459">
    <property type="component" value="Unassembled WGS sequence"/>
</dbReference>
<sequence>MVDDETEIIQLMSIYFNNEGYKLLRASNSLKR</sequence>
<evidence type="ECO:0000313" key="1">
    <source>
        <dbReference type="EMBL" id="PYY30922.1"/>
    </source>
</evidence>
<organism evidence="1 2">
    <name type="scientific">Paenibacillus illinoisensis</name>
    <dbReference type="NCBI Taxonomy" id="59845"/>
    <lineage>
        <taxon>Bacteria</taxon>
        <taxon>Bacillati</taxon>
        <taxon>Bacillota</taxon>
        <taxon>Bacilli</taxon>
        <taxon>Bacillales</taxon>
        <taxon>Paenibacillaceae</taxon>
        <taxon>Paenibacillus</taxon>
    </lineage>
</organism>
<evidence type="ECO:0000313" key="2">
    <source>
        <dbReference type="Proteomes" id="UP000247459"/>
    </source>
</evidence>
<name>A0A2W0CLG8_9BACL</name>
<accession>A0A2W0CLG8</accession>
<proteinExistence type="predicted"/>
<dbReference type="AlphaFoldDB" id="A0A2W0CLG8"/>
<gene>
    <name evidence="1" type="ORF">PIL02S_00468</name>
</gene>
<reference evidence="1 2" key="1">
    <citation type="submission" date="2018-01" db="EMBL/GenBank/DDBJ databases">
        <title>Genome sequence of the PGP bacterium Paenibacillus illinoisensis E3.</title>
        <authorList>
            <person name="Rolli E."/>
            <person name="Marasco R."/>
            <person name="Bessem C."/>
            <person name="Michoud G."/>
            <person name="Gaiarsa S."/>
            <person name="Borin S."/>
            <person name="Daffonchio D."/>
        </authorList>
    </citation>
    <scope>NUCLEOTIDE SEQUENCE [LARGE SCALE GENOMIC DNA]</scope>
    <source>
        <strain evidence="1 2">E3</strain>
    </source>
</reference>
<protein>
    <submittedName>
        <fullName evidence="1">Winged helix family two component transcriptional regulator</fullName>
    </submittedName>
</protein>
<dbReference type="EMBL" id="PRLG01000003">
    <property type="protein sequence ID" value="PYY30922.1"/>
    <property type="molecule type" value="Genomic_DNA"/>
</dbReference>